<evidence type="ECO:0000259" key="2">
    <source>
        <dbReference type="SMART" id="SM00256"/>
    </source>
</evidence>
<feature type="compositionally biased region" description="Basic residues" evidence="1">
    <location>
        <begin position="1"/>
        <end position="11"/>
    </location>
</feature>
<dbReference type="InterPro" id="IPR055357">
    <property type="entry name" value="LRR_At1g61320_AtMIF1"/>
</dbReference>
<evidence type="ECO:0000313" key="3">
    <source>
        <dbReference type="EMBL" id="KAG8379777.1"/>
    </source>
</evidence>
<gene>
    <name evidence="3" type="ORF">BUALT_Bualt07G0124700</name>
</gene>
<dbReference type="Pfam" id="PF23622">
    <property type="entry name" value="LRR_At1g61320_AtMIF1"/>
    <property type="match status" value="1"/>
</dbReference>
<proteinExistence type="predicted"/>
<dbReference type="InterPro" id="IPR053772">
    <property type="entry name" value="At1g61320/At1g61330-like"/>
</dbReference>
<organism evidence="3 4">
    <name type="scientific">Buddleja alternifolia</name>
    <dbReference type="NCBI Taxonomy" id="168488"/>
    <lineage>
        <taxon>Eukaryota</taxon>
        <taxon>Viridiplantae</taxon>
        <taxon>Streptophyta</taxon>
        <taxon>Embryophyta</taxon>
        <taxon>Tracheophyta</taxon>
        <taxon>Spermatophyta</taxon>
        <taxon>Magnoliopsida</taxon>
        <taxon>eudicotyledons</taxon>
        <taxon>Gunneridae</taxon>
        <taxon>Pentapetalae</taxon>
        <taxon>asterids</taxon>
        <taxon>lamiids</taxon>
        <taxon>Lamiales</taxon>
        <taxon>Scrophulariaceae</taxon>
        <taxon>Buddlejeae</taxon>
        <taxon>Buddleja</taxon>
    </lineage>
</organism>
<dbReference type="Proteomes" id="UP000826271">
    <property type="component" value="Unassembled WGS sequence"/>
</dbReference>
<dbReference type="Gene3D" id="3.80.10.10">
    <property type="entry name" value="Ribonuclease Inhibitor"/>
    <property type="match status" value="1"/>
</dbReference>
<feature type="domain" description="F-box" evidence="2">
    <location>
        <begin position="30"/>
        <end position="71"/>
    </location>
</feature>
<evidence type="ECO:0000256" key="1">
    <source>
        <dbReference type="SAM" id="MobiDB-lite"/>
    </source>
</evidence>
<comment type="caution">
    <text evidence="3">The sequence shown here is derived from an EMBL/GenBank/DDBJ whole genome shotgun (WGS) entry which is preliminary data.</text>
</comment>
<dbReference type="PANTHER" id="PTHR34145">
    <property type="entry name" value="OS02G0105600 PROTEIN"/>
    <property type="match status" value="1"/>
</dbReference>
<dbReference type="Gene3D" id="1.20.1280.50">
    <property type="match status" value="1"/>
</dbReference>
<dbReference type="SMART" id="SM00256">
    <property type="entry name" value="FBOX"/>
    <property type="match status" value="1"/>
</dbReference>
<dbReference type="SUPFAM" id="SSF81383">
    <property type="entry name" value="F-box domain"/>
    <property type="match status" value="1"/>
</dbReference>
<keyword evidence="4" id="KW-1185">Reference proteome</keyword>
<dbReference type="AlphaFoldDB" id="A0AAV6XH81"/>
<dbReference type="EMBL" id="WHWC01000007">
    <property type="protein sequence ID" value="KAG8379777.1"/>
    <property type="molecule type" value="Genomic_DNA"/>
</dbReference>
<dbReference type="Pfam" id="PF00646">
    <property type="entry name" value="F-box"/>
    <property type="match status" value="1"/>
</dbReference>
<dbReference type="InterPro" id="IPR036047">
    <property type="entry name" value="F-box-like_dom_sf"/>
</dbReference>
<dbReference type="InterPro" id="IPR032675">
    <property type="entry name" value="LRR_dom_sf"/>
</dbReference>
<dbReference type="PANTHER" id="PTHR34145:SF68">
    <property type="entry name" value="FBD DOMAIN-CONTAINING PROTEIN"/>
    <property type="match status" value="1"/>
</dbReference>
<dbReference type="SUPFAM" id="SSF52047">
    <property type="entry name" value="RNI-like"/>
    <property type="match status" value="1"/>
</dbReference>
<protein>
    <recommendedName>
        <fullName evidence="2">F-box domain-containing protein</fullName>
    </recommendedName>
</protein>
<evidence type="ECO:0000313" key="4">
    <source>
        <dbReference type="Proteomes" id="UP000826271"/>
    </source>
</evidence>
<reference evidence="3" key="1">
    <citation type="submission" date="2019-10" db="EMBL/GenBank/DDBJ databases">
        <authorList>
            <person name="Zhang R."/>
            <person name="Pan Y."/>
            <person name="Wang J."/>
            <person name="Ma R."/>
            <person name="Yu S."/>
        </authorList>
    </citation>
    <scope>NUCLEOTIDE SEQUENCE</scope>
    <source>
        <strain evidence="3">LA-IB0</strain>
        <tissue evidence="3">Leaf</tissue>
    </source>
</reference>
<feature type="region of interest" description="Disordered" evidence="1">
    <location>
        <begin position="1"/>
        <end position="22"/>
    </location>
</feature>
<dbReference type="InterPro" id="IPR001810">
    <property type="entry name" value="F-box_dom"/>
</dbReference>
<sequence>MKTNSSRRRRAATSPPAGEASCCKDRISPLPDDVLISIISRLTVQEATITRLLSKRWRHLCDYITRLDFDIPKPKKGTRQLKEFDQKKFDWINRVLDTHRGGHSLREFKTRILGLKGVHINRWFEFALKRGVEILDINLELYPNKTHGGHLFPIEALIKKYGLRSLRGLRTLKVLSLIHVDLDDRAVELLLSNCNVLERLSLSFSSKLRKVSVVGCPSLKHLEICDQDTKSIKDQVAKTIEIRDLNLVSFRYRGRREINLIVGHVPKLIEIDVEYSISNAYLKILRKLSRCIHQIEHLTLVIDPLRPELLLNWVEQSRMPNALPELINLKHLVLEVFIIDEPYIVGLTPLIKASPLLQKLEVKFLRSSPAITQRESGFHTEILEQPHYNLKTVTFSGYLGSRDEIKFTKYILVNAVKLEQFVVEPYHATSCGKGSNVRQQATAHARKQFREKVKVPKSVNFVLI</sequence>
<accession>A0AAV6XH81</accession>
<name>A0AAV6XH81_9LAMI</name>